<gene>
    <name evidence="1" type="ORF">PsorP6_015857</name>
</gene>
<comment type="caution">
    <text evidence="1">The sequence shown here is derived from an EMBL/GenBank/DDBJ whole genome shotgun (WGS) entry which is preliminary data.</text>
</comment>
<dbReference type="EMBL" id="CM047589">
    <property type="protein sequence ID" value="KAI9920248.1"/>
    <property type="molecule type" value="Genomic_DNA"/>
</dbReference>
<evidence type="ECO:0000313" key="1">
    <source>
        <dbReference type="EMBL" id="KAI9920248.1"/>
    </source>
</evidence>
<proteinExistence type="predicted"/>
<organism evidence="1 2">
    <name type="scientific">Peronosclerospora sorghi</name>
    <dbReference type="NCBI Taxonomy" id="230839"/>
    <lineage>
        <taxon>Eukaryota</taxon>
        <taxon>Sar</taxon>
        <taxon>Stramenopiles</taxon>
        <taxon>Oomycota</taxon>
        <taxon>Peronosporomycetes</taxon>
        <taxon>Peronosporales</taxon>
        <taxon>Peronosporaceae</taxon>
        <taxon>Peronosclerospora</taxon>
    </lineage>
</organism>
<protein>
    <submittedName>
        <fullName evidence="1">Uncharacterized protein</fullName>
    </submittedName>
</protein>
<reference evidence="1 2" key="1">
    <citation type="journal article" date="2022" name="bioRxiv">
        <title>The genome of the oomycete Peronosclerospora sorghi, a cosmopolitan pathogen of maize and sorghum, is inflated with dispersed pseudogenes.</title>
        <authorList>
            <person name="Fletcher K."/>
            <person name="Martin F."/>
            <person name="Isakeit T."/>
            <person name="Cavanaugh K."/>
            <person name="Magill C."/>
            <person name="Michelmore R."/>
        </authorList>
    </citation>
    <scope>NUCLEOTIDE SEQUENCE [LARGE SCALE GENOMIC DNA]</scope>
    <source>
        <strain evidence="1">P6</strain>
    </source>
</reference>
<evidence type="ECO:0000313" key="2">
    <source>
        <dbReference type="Proteomes" id="UP001163321"/>
    </source>
</evidence>
<name>A0ACC0WQ79_9STRA</name>
<accession>A0ACC0WQ79</accession>
<sequence length="188" mass="21100">MTSLAPTATAHQVLLLPNVFYTTQDKDTQYNPLAFLEDQGFKTQEDFTAWYIQNGYKSLMDFMDRGKYTVTAGADHKCGFTNPNAPPQPIPAGNAVRSTGYTHDGPCAYAINDKVVFEDKNCHNRIPGKDFTIDYSSCQGICLLRWFWLGVRHLKGKYSWQIYKACVPLTTNPAPPPSRFLSNATFNA</sequence>
<keyword evidence="2" id="KW-1185">Reference proteome</keyword>
<dbReference type="Proteomes" id="UP001163321">
    <property type="component" value="Chromosome 10"/>
</dbReference>